<sequence>MPSTERGAGFLPPAGVLRTAPQPACRAQETPAAEHAVTFTEESRLLSSLAISLPCHSGLFLDIRRCAVSATPMSSEPLKDSEPSPPALHPTAGHLTT</sequence>
<feature type="non-terminal residue" evidence="1">
    <location>
        <position position="1"/>
    </location>
</feature>
<name>A0AC59ZMI0_RANTA</name>
<dbReference type="EMBL" id="OX596115">
    <property type="protein sequence ID" value="CAN0468861.1"/>
    <property type="molecule type" value="Genomic_DNA"/>
</dbReference>
<reference evidence="1" key="1">
    <citation type="submission" date="2023-05" db="EMBL/GenBank/DDBJ databases">
        <authorList>
            <consortium name="ELIXIR-Norway"/>
        </authorList>
    </citation>
    <scope>NUCLEOTIDE SEQUENCE</scope>
</reference>
<gene>
    <name evidence="1" type="ORF">MRATA1EN22A_LOCUS20369</name>
</gene>
<evidence type="ECO:0000313" key="1">
    <source>
        <dbReference type="EMBL" id="CAN0468861.1"/>
    </source>
</evidence>
<proteinExistence type="predicted"/>
<organism evidence="1 2">
    <name type="scientific">Rangifer tarandus platyrhynchus</name>
    <name type="common">Svalbard reindeer</name>
    <dbReference type="NCBI Taxonomy" id="3082113"/>
    <lineage>
        <taxon>Eukaryota</taxon>
        <taxon>Metazoa</taxon>
        <taxon>Chordata</taxon>
        <taxon>Craniata</taxon>
        <taxon>Vertebrata</taxon>
        <taxon>Euteleostomi</taxon>
        <taxon>Mammalia</taxon>
        <taxon>Eutheria</taxon>
        <taxon>Laurasiatheria</taxon>
        <taxon>Artiodactyla</taxon>
        <taxon>Ruminantia</taxon>
        <taxon>Pecora</taxon>
        <taxon>Cervidae</taxon>
        <taxon>Odocoileinae</taxon>
        <taxon>Rangifer</taxon>
    </lineage>
</organism>
<evidence type="ECO:0000313" key="2">
    <source>
        <dbReference type="Proteomes" id="UP001162501"/>
    </source>
</evidence>
<protein>
    <submittedName>
        <fullName evidence="1">Uncharacterized protein</fullName>
    </submittedName>
</protein>
<accession>A0AC59ZMI0</accession>
<reference evidence="1" key="2">
    <citation type="submission" date="2025-03" db="EMBL/GenBank/DDBJ databases">
        <authorList>
            <consortium name="ELIXIR-Norway"/>
            <consortium name="Elixir Norway"/>
        </authorList>
    </citation>
    <scope>NUCLEOTIDE SEQUENCE</scope>
</reference>
<feature type="non-terminal residue" evidence="1">
    <location>
        <position position="97"/>
    </location>
</feature>
<dbReference type="Proteomes" id="UP001162501">
    <property type="component" value="Chromosome 31"/>
</dbReference>